<comment type="caution">
    <text evidence="2">The sequence shown here is derived from an EMBL/GenBank/DDBJ whole genome shotgun (WGS) entry which is preliminary data.</text>
</comment>
<name>A0A426YHU0_ENSVE</name>
<sequence>SFTKATHRCPFAQPQPINPTSCPTTAPAADGWVRRFTFYAQFLLPLLLPCVAPSTIEGEDRSSPPPMDTSELPLSSLLSSEASSAGVATISSFLRCCHHPEVPPTPSPSPSLLSAVNDSFLSSNYC</sequence>
<evidence type="ECO:0000313" key="2">
    <source>
        <dbReference type="EMBL" id="RRT51305.1"/>
    </source>
</evidence>
<organism evidence="2 3">
    <name type="scientific">Ensete ventricosum</name>
    <name type="common">Abyssinian banana</name>
    <name type="synonym">Musa ensete</name>
    <dbReference type="NCBI Taxonomy" id="4639"/>
    <lineage>
        <taxon>Eukaryota</taxon>
        <taxon>Viridiplantae</taxon>
        <taxon>Streptophyta</taxon>
        <taxon>Embryophyta</taxon>
        <taxon>Tracheophyta</taxon>
        <taxon>Spermatophyta</taxon>
        <taxon>Magnoliopsida</taxon>
        <taxon>Liliopsida</taxon>
        <taxon>Zingiberales</taxon>
        <taxon>Musaceae</taxon>
        <taxon>Ensete</taxon>
    </lineage>
</organism>
<accession>A0A426YHU0</accession>
<dbReference type="EMBL" id="AMZH03012293">
    <property type="protein sequence ID" value="RRT51305.1"/>
    <property type="molecule type" value="Genomic_DNA"/>
</dbReference>
<gene>
    <name evidence="2" type="ORF">B296_00031960</name>
</gene>
<evidence type="ECO:0000313" key="3">
    <source>
        <dbReference type="Proteomes" id="UP000287651"/>
    </source>
</evidence>
<dbReference type="Proteomes" id="UP000287651">
    <property type="component" value="Unassembled WGS sequence"/>
</dbReference>
<reference evidence="2 3" key="1">
    <citation type="journal article" date="2014" name="Agronomy (Basel)">
        <title>A Draft Genome Sequence for Ensete ventricosum, the Drought-Tolerant Tree Against Hunger.</title>
        <authorList>
            <person name="Harrison J."/>
            <person name="Moore K.A."/>
            <person name="Paszkiewicz K."/>
            <person name="Jones T."/>
            <person name="Grant M."/>
            <person name="Ambacheew D."/>
            <person name="Muzemil S."/>
            <person name="Studholme D.J."/>
        </authorList>
    </citation>
    <scope>NUCLEOTIDE SEQUENCE [LARGE SCALE GENOMIC DNA]</scope>
</reference>
<evidence type="ECO:0000256" key="1">
    <source>
        <dbReference type="SAM" id="MobiDB-lite"/>
    </source>
</evidence>
<protein>
    <submittedName>
        <fullName evidence="2">Uncharacterized protein</fullName>
    </submittedName>
</protein>
<proteinExistence type="predicted"/>
<feature type="non-terminal residue" evidence="2">
    <location>
        <position position="1"/>
    </location>
</feature>
<feature type="region of interest" description="Disordered" evidence="1">
    <location>
        <begin position="55"/>
        <end position="75"/>
    </location>
</feature>
<dbReference type="AlphaFoldDB" id="A0A426YHU0"/>